<dbReference type="eggNOG" id="COG4918">
    <property type="taxonomic scope" value="Bacteria"/>
</dbReference>
<accession>A0A0R2DRM9</accession>
<feature type="domain" description="Core" evidence="1">
    <location>
        <begin position="6"/>
        <end position="118"/>
    </location>
</feature>
<dbReference type="InterPro" id="IPR000361">
    <property type="entry name" value="ATAP_core_dom"/>
</dbReference>
<organism evidence="2 3">
    <name type="scientific">Liquorilactobacillus sucicola DSM 21376 = JCM 15457</name>
    <dbReference type="NCBI Taxonomy" id="1423806"/>
    <lineage>
        <taxon>Bacteria</taxon>
        <taxon>Bacillati</taxon>
        <taxon>Bacillota</taxon>
        <taxon>Bacilli</taxon>
        <taxon>Lactobacillales</taxon>
        <taxon>Lactobacillaceae</taxon>
        <taxon>Liquorilactobacillus</taxon>
    </lineage>
</organism>
<dbReference type="Gene3D" id="2.60.300.12">
    <property type="entry name" value="HesB-like domain"/>
    <property type="match status" value="1"/>
</dbReference>
<comment type="caution">
    <text evidence="2">The sequence shown here is derived from an EMBL/GenBank/DDBJ whole genome shotgun (WGS) entry which is preliminary data.</text>
</comment>
<protein>
    <recommendedName>
        <fullName evidence="1">Core domain-containing protein</fullName>
    </recommendedName>
</protein>
<keyword evidence="3" id="KW-1185">Reference proteome</keyword>
<evidence type="ECO:0000259" key="1">
    <source>
        <dbReference type="Pfam" id="PF01521"/>
    </source>
</evidence>
<evidence type="ECO:0000313" key="3">
    <source>
        <dbReference type="Proteomes" id="UP000050961"/>
    </source>
</evidence>
<dbReference type="Proteomes" id="UP000050961">
    <property type="component" value="Unassembled WGS sequence"/>
</dbReference>
<dbReference type="EMBL" id="AYZF01000013">
    <property type="protein sequence ID" value="KRN06182.1"/>
    <property type="molecule type" value="Genomic_DNA"/>
</dbReference>
<sequence>MEGLNMYLTVTQEARKKIMSYLEGSKDELLLDFDDGVGSLSRVGVCSLDSVFRILIISKDVPVHDYDKKIDSDIGPFRIKGYSEMYMDEEMKLDINETNQMLRLTGANSGELTAAVRIERIEKEKA</sequence>
<dbReference type="InterPro" id="IPR035903">
    <property type="entry name" value="HesB-like_dom_sf"/>
</dbReference>
<dbReference type="AlphaFoldDB" id="A0A0R2DRM9"/>
<dbReference type="STRING" id="1423806.FD15_GL001378"/>
<evidence type="ECO:0000313" key="2">
    <source>
        <dbReference type="EMBL" id="KRN06182.1"/>
    </source>
</evidence>
<reference evidence="2 3" key="1">
    <citation type="journal article" date="2015" name="Genome Announc.">
        <title>Expanding the biotechnology potential of lactobacilli through comparative genomics of 213 strains and associated genera.</title>
        <authorList>
            <person name="Sun Z."/>
            <person name="Harris H.M."/>
            <person name="McCann A."/>
            <person name="Guo C."/>
            <person name="Argimon S."/>
            <person name="Zhang W."/>
            <person name="Yang X."/>
            <person name="Jeffery I.B."/>
            <person name="Cooney J.C."/>
            <person name="Kagawa T.F."/>
            <person name="Liu W."/>
            <person name="Song Y."/>
            <person name="Salvetti E."/>
            <person name="Wrobel A."/>
            <person name="Rasinkangas P."/>
            <person name="Parkhill J."/>
            <person name="Rea M.C."/>
            <person name="O'Sullivan O."/>
            <person name="Ritari J."/>
            <person name="Douillard F.P."/>
            <person name="Paul Ross R."/>
            <person name="Yang R."/>
            <person name="Briner A.E."/>
            <person name="Felis G.E."/>
            <person name="de Vos W.M."/>
            <person name="Barrangou R."/>
            <person name="Klaenhammer T.R."/>
            <person name="Caufield P.W."/>
            <person name="Cui Y."/>
            <person name="Zhang H."/>
            <person name="O'Toole P.W."/>
        </authorList>
    </citation>
    <scope>NUCLEOTIDE SEQUENCE [LARGE SCALE GENOMIC DNA]</scope>
    <source>
        <strain evidence="2 3">DSM 21376</strain>
    </source>
</reference>
<name>A0A0R2DRM9_9LACO</name>
<dbReference type="SUPFAM" id="SSF89360">
    <property type="entry name" value="HesB-like domain"/>
    <property type="match status" value="1"/>
</dbReference>
<dbReference type="Pfam" id="PF01521">
    <property type="entry name" value="Fe-S_biosyn"/>
    <property type="match status" value="1"/>
</dbReference>
<dbReference type="PATRIC" id="fig|1423806.3.peg.1399"/>
<proteinExistence type="predicted"/>
<gene>
    <name evidence="2" type="ORF">FD15_GL001378</name>
</gene>